<keyword evidence="4" id="KW-0029">Amino-acid transport</keyword>
<feature type="transmembrane region" description="Helical" evidence="7">
    <location>
        <begin position="145"/>
        <end position="165"/>
    </location>
</feature>
<dbReference type="RefSeq" id="XP_066802543.1">
    <property type="nucleotide sequence ID" value="XM_066947164.1"/>
</dbReference>
<keyword evidence="10" id="KW-1185">Reference proteome</keyword>
<evidence type="ECO:0000256" key="5">
    <source>
        <dbReference type="ARBA" id="ARBA00022989"/>
    </source>
</evidence>
<evidence type="ECO:0000313" key="10">
    <source>
        <dbReference type="Proteomes" id="UP001388673"/>
    </source>
</evidence>
<dbReference type="InterPro" id="IPR004840">
    <property type="entry name" value="Amino_acid_permease_CS"/>
</dbReference>
<dbReference type="Proteomes" id="UP001388673">
    <property type="component" value="Unassembled WGS sequence"/>
</dbReference>
<proteinExistence type="predicted"/>
<feature type="domain" description="Amino acid permease/ SLC12A" evidence="8">
    <location>
        <begin position="1"/>
        <end position="476"/>
    </location>
</feature>
<evidence type="ECO:0000256" key="6">
    <source>
        <dbReference type="ARBA" id="ARBA00023136"/>
    </source>
</evidence>
<feature type="transmembrane region" description="Helical" evidence="7">
    <location>
        <begin position="27"/>
        <end position="46"/>
    </location>
</feature>
<dbReference type="Pfam" id="PF00324">
    <property type="entry name" value="AA_permease"/>
    <property type="match status" value="1"/>
</dbReference>
<feature type="transmembrane region" description="Helical" evidence="7">
    <location>
        <begin position="241"/>
        <end position="260"/>
    </location>
</feature>
<dbReference type="PIRSF" id="PIRSF006060">
    <property type="entry name" value="AA_transporter"/>
    <property type="match status" value="1"/>
</dbReference>
<comment type="caution">
    <text evidence="9">The sequence shown here is derived from an EMBL/GenBank/DDBJ whole genome shotgun (WGS) entry which is preliminary data.</text>
</comment>
<evidence type="ECO:0000256" key="3">
    <source>
        <dbReference type="ARBA" id="ARBA00022692"/>
    </source>
</evidence>
<sequence length="507" mass="54724">MIAIGGVIGTGLFLGTAGDLENGGPAGLLIGYCVMGSLLFAVMTALGEMVAQFPIPGGQYALAGRFVSREMGFAMGWLWWFNYIIVLPAEISASAVLISYWTPKGKGDATCTAGICNNAMWVGLLLIVVWAINFAGTRVYGEAEFWFASIKVITIVGLIIAGIIITSGGGPNHETIGFRFWNETGGFVQYKGIEGAKGRFLGFFSVLISAAFAFIGSEITAIAAAETMDPRRSVPRAIKSVWIRLALFYLTSAFLIGLLVSPTDPSLDLASTAAKSPFVIAMKNAGISVLPSIVNAALLTSAWSSACADLYISSRSLYALTIRGHSPRWFTKYLGKTRSDGLPWVCVCVSAAFSLLSFMAADSGHSAGTVFGYFGNMTAVCGIISWSCVLTTSIRWHKGLKIQEISRSILPYRAPLQPYLSWYGLTVCVIVIMFSGFSNFIQHFNTSGFITNYFPVPFFLVLLFGYKIIHRTKVVEYADMDFRSGSSEDIPQGPEAEGLWGKIKANI</sequence>
<feature type="transmembrane region" description="Helical" evidence="7">
    <location>
        <begin position="416"/>
        <end position="437"/>
    </location>
</feature>
<keyword evidence="3 7" id="KW-0812">Transmembrane</keyword>
<dbReference type="GO" id="GO:0015171">
    <property type="term" value="F:amino acid transmembrane transporter activity"/>
    <property type="evidence" value="ECO:0007669"/>
    <property type="project" value="TreeGrafter"/>
</dbReference>
<evidence type="ECO:0000256" key="4">
    <source>
        <dbReference type="ARBA" id="ARBA00022970"/>
    </source>
</evidence>
<dbReference type="EMBL" id="JBCAWK010000007">
    <property type="protein sequence ID" value="KAK8853357.1"/>
    <property type="molecule type" value="Genomic_DNA"/>
</dbReference>
<dbReference type="AlphaFoldDB" id="A0AAW0YYR0"/>
<dbReference type="InterPro" id="IPR050524">
    <property type="entry name" value="APC_YAT"/>
</dbReference>
<dbReference type="FunFam" id="1.20.1740.10:FF:000001">
    <property type="entry name" value="Amino acid permease"/>
    <property type="match status" value="1"/>
</dbReference>
<feature type="transmembrane region" description="Helical" evidence="7">
    <location>
        <begin position="342"/>
        <end position="361"/>
    </location>
</feature>
<accession>A0AAW0YYR0</accession>
<evidence type="ECO:0000256" key="1">
    <source>
        <dbReference type="ARBA" id="ARBA00004141"/>
    </source>
</evidence>
<evidence type="ECO:0000256" key="2">
    <source>
        <dbReference type="ARBA" id="ARBA00022448"/>
    </source>
</evidence>
<protein>
    <recommendedName>
        <fullName evidence="8">Amino acid permease/ SLC12A domain-containing protein</fullName>
    </recommendedName>
</protein>
<organism evidence="9 10">
    <name type="scientific">Kwoniella newhampshirensis</name>
    <dbReference type="NCBI Taxonomy" id="1651941"/>
    <lineage>
        <taxon>Eukaryota</taxon>
        <taxon>Fungi</taxon>
        <taxon>Dikarya</taxon>
        <taxon>Basidiomycota</taxon>
        <taxon>Agaricomycotina</taxon>
        <taxon>Tremellomycetes</taxon>
        <taxon>Tremellales</taxon>
        <taxon>Cryptococcaceae</taxon>
        <taxon>Kwoniella</taxon>
    </lineage>
</organism>
<feature type="transmembrane region" description="Helical" evidence="7">
    <location>
        <begin position="373"/>
        <end position="396"/>
    </location>
</feature>
<comment type="subcellular location">
    <subcellularLocation>
        <location evidence="1">Membrane</location>
        <topology evidence="1">Multi-pass membrane protein</topology>
    </subcellularLocation>
</comment>
<feature type="transmembrane region" description="Helical" evidence="7">
    <location>
        <begin position="112"/>
        <end position="133"/>
    </location>
</feature>
<dbReference type="PANTHER" id="PTHR43341">
    <property type="entry name" value="AMINO ACID PERMEASE"/>
    <property type="match status" value="1"/>
</dbReference>
<dbReference type="PANTHER" id="PTHR43341:SF20">
    <property type="entry name" value="AAT FAMILY AMINO ACID TRANSPORTER"/>
    <property type="match status" value="1"/>
</dbReference>
<keyword evidence="6 7" id="KW-0472">Membrane</keyword>
<keyword evidence="2" id="KW-0813">Transport</keyword>
<feature type="transmembrane region" description="Helical" evidence="7">
    <location>
        <begin position="77"/>
        <end position="100"/>
    </location>
</feature>
<gene>
    <name evidence="9" type="ORF">IAR55_004061</name>
</gene>
<name>A0AAW0YYR0_9TREE</name>
<feature type="transmembrane region" description="Helical" evidence="7">
    <location>
        <begin position="200"/>
        <end position="221"/>
    </location>
</feature>
<evidence type="ECO:0000256" key="7">
    <source>
        <dbReference type="SAM" id="Phobius"/>
    </source>
</evidence>
<evidence type="ECO:0000259" key="8">
    <source>
        <dbReference type="Pfam" id="PF00324"/>
    </source>
</evidence>
<dbReference type="GO" id="GO:0016020">
    <property type="term" value="C:membrane"/>
    <property type="evidence" value="ECO:0007669"/>
    <property type="project" value="UniProtKB-SubCell"/>
</dbReference>
<evidence type="ECO:0000313" key="9">
    <source>
        <dbReference type="EMBL" id="KAK8853357.1"/>
    </source>
</evidence>
<dbReference type="Gene3D" id="1.20.1740.10">
    <property type="entry name" value="Amino acid/polyamine transporter I"/>
    <property type="match status" value="1"/>
</dbReference>
<keyword evidence="5 7" id="KW-1133">Transmembrane helix</keyword>
<dbReference type="InterPro" id="IPR004841">
    <property type="entry name" value="AA-permease/SLC12A_dom"/>
</dbReference>
<reference evidence="9 10" key="1">
    <citation type="journal article" date="2024" name="bioRxiv">
        <title>Comparative genomics of Cryptococcus and Kwoniella reveals pathogenesis evolution and contrasting karyotype dynamics via intercentromeric recombination or chromosome fusion.</title>
        <authorList>
            <person name="Coelho M.A."/>
            <person name="David-Palma M."/>
            <person name="Shea T."/>
            <person name="Bowers K."/>
            <person name="McGinley-Smith S."/>
            <person name="Mohammad A.W."/>
            <person name="Gnirke A."/>
            <person name="Yurkov A.M."/>
            <person name="Nowrousian M."/>
            <person name="Sun S."/>
            <person name="Cuomo C.A."/>
            <person name="Heitman J."/>
        </authorList>
    </citation>
    <scope>NUCLEOTIDE SEQUENCE [LARGE SCALE GENOMIC DNA]</scope>
    <source>
        <strain evidence="9 10">CBS 13917</strain>
    </source>
</reference>
<dbReference type="GeneID" id="92181319"/>
<dbReference type="KEGG" id="kne:92181319"/>
<dbReference type="PROSITE" id="PS00218">
    <property type="entry name" value="AMINO_ACID_PERMEASE_1"/>
    <property type="match status" value="1"/>
</dbReference>
<feature type="transmembrane region" description="Helical" evidence="7">
    <location>
        <begin position="449"/>
        <end position="469"/>
    </location>
</feature>